<dbReference type="Proteomes" id="UP000435910">
    <property type="component" value="Unassembled WGS sequence"/>
</dbReference>
<dbReference type="Gene3D" id="1.10.600.10">
    <property type="entry name" value="Farnesyl Diphosphate Synthase"/>
    <property type="match status" value="1"/>
</dbReference>
<dbReference type="RefSeq" id="WP_003183374.1">
    <property type="nucleotide sequence ID" value="NZ_BEXU01000015.1"/>
</dbReference>
<dbReference type="Proteomes" id="UP000595038">
    <property type="component" value="Chromosome"/>
</dbReference>
<evidence type="ECO:0000313" key="14">
    <source>
        <dbReference type="EMBL" id="TWL23892.1"/>
    </source>
</evidence>
<reference evidence="14 15" key="1">
    <citation type="submission" date="2019-06" db="EMBL/GenBank/DDBJ databases">
        <title>Genome sequence analysis of &gt;100 Bacillus licheniformis strains suggests intrinsic resistance to this species.</title>
        <authorList>
            <person name="Wels M."/>
            <person name="Siezen R.J."/>
            <person name="Johansen E."/>
            <person name="Stuer-Lauridsen B."/>
            <person name="Bjerre K."/>
            <person name="Nielsen B.K.K."/>
        </authorList>
    </citation>
    <scope>NUCLEOTIDE SEQUENCE [LARGE SCALE GENOMIC DNA]</scope>
    <source>
        <strain evidence="14 15">BAC-16736</strain>
    </source>
</reference>
<protein>
    <recommendedName>
        <fullName evidence="4">Farnesyl diphosphate synthase</fullName>
        <ecNumber evidence="3">2.5.1.10</ecNumber>
    </recommendedName>
    <alternativeName>
        <fullName evidence="10">(2E,6E)-farnesyl diphosphate synthase</fullName>
    </alternativeName>
    <alternativeName>
        <fullName evidence="9">Geranyltranstransferase</fullName>
    </alternativeName>
</protein>
<dbReference type="FunFam" id="1.10.600.10:FF:000001">
    <property type="entry name" value="Geranylgeranyl diphosphate synthase"/>
    <property type="match status" value="1"/>
</dbReference>
<evidence type="ECO:0000256" key="12">
    <source>
        <dbReference type="RuleBase" id="RU004466"/>
    </source>
</evidence>
<dbReference type="GeneID" id="92860806"/>
<dbReference type="InterPro" id="IPR033749">
    <property type="entry name" value="Polyprenyl_synt_CS"/>
</dbReference>
<dbReference type="EMBL" id="NILC01000028">
    <property type="protein sequence ID" value="TWL23892.1"/>
    <property type="molecule type" value="Genomic_DNA"/>
</dbReference>
<keyword evidence="7" id="KW-0460">Magnesium</keyword>
<dbReference type="PANTHER" id="PTHR43281">
    <property type="entry name" value="FARNESYL DIPHOSPHATE SYNTHASE"/>
    <property type="match status" value="1"/>
</dbReference>
<dbReference type="AlphaFoldDB" id="A0A1Y0YH54"/>
<accession>A0A1Y0YH54</accession>
<proteinExistence type="inferred from homology"/>
<evidence type="ECO:0000256" key="10">
    <source>
        <dbReference type="ARBA" id="ARBA00032873"/>
    </source>
</evidence>
<dbReference type="PANTHER" id="PTHR43281:SF1">
    <property type="entry name" value="FARNESYL DIPHOSPHATE SYNTHASE"/>
    <property type="match status" value="1"/>
</dbReference>
<dbReference type="GO" id="GO:0004337">
    <property type="term" value="F:(2E,6E)-farnesyl diphosphate synthase activity"/>
    <property type="evidence" value="ECO:0007669"/>
    <property type="project" value="UniProtKB-EC"/>
</dbReference>
<reference evidence="13 16" key="2">
    <citation type="submission" date="2020-12" db="EMBL/GenBank/DDBJ databases">
        <title>FDA dAtabase for Regulatory Grade micrObial Sequences (FDA-ARGOS): Supporting development and validation of Infectious Disease Dx tests.</title>
        <authorList>
            <person name="Nelson B."/>
            <person name="Plummer A."/>
            <person name="Tallon L."/>
            <person name="Sadzewicz L."/>
            <person name="Zhao X."/>
            <person name="Boylan J."/>
            <person name="Ott S."/>
            <person name="Bowen H."/>
            <person name="Vavikolanu K."/>
            <person name="Mehta A."/>
            <person name="Aluvathingal J."/>
            <person name="Nadendla S."/>
            <person name="Myers T."/>
            <person name="Yan Y."/>
            <person name="Sichtig H."/>
        </authorList>
    </citation>
    <scope>NUCLEOTIDE SEQUENCE [LARGE SCALE GENOMIC DNA]</scope>
    <source>
        <strain evidence="13 16">FDAARGOS_923</strain>
    </source>
</reference>
<evidence type="ECO:0000256" key="3">
    <source>
        <dbReference type="ARBA" id="ARBA00012439"/>
    </source>
</evidence>
<evidence type="ECO:0000256" key="5">
    <source>
        <dbReference type="ARBA" id="ARBA00022679"/>
    </source>
</evidence>
<dbReference type="InterPro" id="IPR053378">
    <property type="entry name" value="Prenyl_diphosphate_synthase"/>
</dbReference>
<dbReference type="InterPro" id="IPR008949">
    <property type="entry name" value="Isoprenoid_synthase_dom_sf"/>
</dbReference>
<organism evidence="14 15">
    <name type="scientific">Bacillus licheniformis</name>
    <dbReference type="NCBI Taxonomy" id="1402"/>
    <lineage>
        <taxon>Bacteria</taxon>
        <taxon>Bacillati</taxon>
        <taxon>Bacillota</taxon>
        <taxon>Bacilli</taxon>
        <taxon>Bacillales</taxon>
        <taxon>Bacillaceae</taxon>
        <taxon>Bacillus</taxon>
    </lineage>
</organism>
<keyword evidence="6" id="KW-0479">Metal-binding</keyword>
<dbReference type="GO" id="GO:0016114">
    <property type="term" value="P:terpenoid biosynthetic process"/>
    <property type="evidence" value="ECO:0007669"/>
    <property type="project" value="UniProtKB-ARBA"/>
</dbReference>
<evidence type="ECO:0000256" key="7">
    <source>
        <dbReference type="ARBA" id="ARBA00022842"/>
    </source>
</evidence>
<dbReference type="GO" id="GO:0005737">
    <property type="term" value="C:cytoplasm"/>
    <property type="evidence" value="ECO:0007669"/>
    <property type="project" value="UniProtKB-ARBA"/>
</dbReference>
<dbReference type="PROSITE" id="PS00444">
    <property type="entry name" value="POLYPRENYL_SYNTHASE_2"/>
    <property type="match status" value="1"/>
</dbReference>
<dbReference type="CDD" id="cd00685">
    <property type="entry name" value="Trans_IPPS_HT"/>
    <property type="match status" value="1"/>
</dbReference>
<dbReference type="SFLD" id="SFLDS00005">
    <property type="entry name" value="Isoprenoid_Synthase_Type_I"/>
    <property type="match status" value="1"/>
</dbReference>
<evidence type="ECO:0000256" key="1">
    <source>
        <dbReference type="ARBA" id="ARBA00001946"/>
    </source>
</evidence>
<evidence type="ECO:0000256" key="2">
    <source>
        <dbReference type="ARBA" id="ARBA00006706"/>
    </source>
</evidence>
<dbReference type="InterPro" id="IPR000092">
    <property type="entry name" value="Polyprenyl_synt"/>
</dbReference>
<dbReference type="NCBIfam" id="NF045485">
    <property type="entry name" value="FPPsyn"/>
    <property type="match status" value="1"/>
</dbReference>
<comment type="catalytic activity">
    <reaction evidence="11">
        <text>isopentenyl diphosphate + (2E)-geranyl diphosphate = (2E,6E)-farnesyl diphosphate + diphosphate</text>
        <dbReference type="Rhea" id="RHEA:19361"/>
        <dbReference type="ChEBI" id="CHEBI:33019"/>
        <dbReference type="ChEBI" id="CHEBI:58057"/>
        <dbReference type="ChEBI" id="CHEBI:128769"/>
        <dbReference type="ChEBI" id="CHEBI:175763"/>
        <dbReference type="EC" id="2.5.1.10"/>
    </reaction>
</comment>
<sequence length="296" mass="32595">MTGKLEGFLKSRKTVIEERLPMYIKDLQAPSILKESMLYSLEAGGKRLRPILVLALLHAYGKDEEAGIPVGCAVEMIHTYSLIHDDLPCMDDDDLRRGKPTNHKIYGEATAILAGDALLTESFKMITSNMPSDVSAEKRIRLVNELISAAGAEGMVGGQILDMEAESKSVSLDELQRIHEGKTAKLLSFSVIAGAILADASEKEIEKLREFSHHIGIGFQIRDDILDLEGSEDKIGKRIGSDASNGKSTYPSLLSLEGASQKLDEHIEKAKQLISELPLEKELMYEFCDMIAARDH</sequence>
<comment type="cofactor">
    <cofactor evidence="1">
        <name>Mg(2+)</name>
        <dbReference type="ChEBI" id="CHEBI:18420"/>
    </cofactor>
</comment>
<dbReference type="EMBL" id="CP065647">
    <property type="protein sequence ID" value="QPR70730.1"/>
    <property type="molecule type" value="Genomic_DNA"/>
</dbReference>
<dbReference type="Pfam" id="PF00348">
    <property type="entry name" value="polyprenyl_synt"/>
    <property type="match status" value="1"/>
</dbReference>
<evidence type="ECO:0000313" key="13">
    <source>
        <dbReference type="EMBL" id="QPR70730.1"/>
    </source>
</evidence>
<gene>
    <name evidence="14" type="ORF">CHCC16736_1600</name>
    <name evidence="13" type="ORF">I6G80_12755</name>
</gene>
<keyword evidence="5 12" id="KW-0808">Transferase</keyword>
<comment type="similarity">
    <text evidence="2 12">Belongs to the FPP/GGPP synthase family.</text>
</comment>
<evidence type="ECO:0000256" key="11">
    <source>
        <dbReference type="ARBA" id="ARBA00049399"/>
    </source>
</evidence>
<dbReference type="EC" id="2.5.1.10" evidence="3"/>
<name>A0A1Y0YH54_BACLI</name>
<evidence type="ECO:0000256" key="4">
    <source>
        <dbReference type="ARBA" id="ARBA00015100"/>
    </source>
</evidence>
<keyword evidence="8" id="KW-0414">Isoprene biosynthesis</keyword>
<evidence type="ECO:0000256" key="9">
    <source>
        <dbReference type="ARBA" id="ARBA00032380"/>
    </source>
</evidence>
<evidence type="ECO:0000256" key="8">
    <source>
        <dbReference type="ARBA" id="ARBA00023229"/>
    </source>
</evidence>
<dbReference type="PROSITE" id="PS00723">
    <property type="entry name" value="POLYPRENYL_SYNTHASE_1"/>
    <property type="match status" value="1"/>
</dbReference>
<dbReference type="GO" id="GO:0046872">
    <property type="term" value="F:metal ion binding"/>
    <property type="evidence" value="ECO:0007669"/>
    <property type="project" value="UniProtKB-KW"/>
</dbReference>
<evidence type="ECO:0000313" key="15">
    <source>
        <dbReference type="Proteomes" id="UP000435910"/>
    </source>
</evidence>
<dbReference type="SFLD" id="SFLDG01017">
    <property type="entry name" value="Polyprenyl_Transferase_Like"/>
    <property type="match status" value="1"/>
</dbReference>
<dbReference type="OMA" id="EGMIGGQ"/>
<evidence type="ECO:0000313" key="16">
    <source>
        <dbReference type="Proteomes" id="UP000595038"/>
    </source>
</evidence>
<dbReference type="SUPFAM" id="SSF48576">
    <property type="entry name" value="Terpenoid synthases"/>
    <property type="match status" value="1"/>
</dbReference>
<evidence type="ECO:0000256" key="6">
    <source>
        <dbReference type="ARBA" id="ARBA00022723"/>
    </source>
</evidence>